<feature type="domain" description="5'-Nucleotidase C-terminal" evidence="3">
    <location>
        <begin position="370"/>
        <end position="528"/>
    </location>
</feature>
<dbReference type="GO" id="GO:0046872">
    <property type="term" value="F:metal ion binding"/>
    <property type="evidence" value="ECO:0007669"/>
    <property type="project" value="InterPro"/>
</dbReference>
<dbReference type="PANTHER" id="PTHR11575">
    <property type="entry name" value="5'-NUCLEOTIDASE-RELATED"/>
    <property type="match status" value="1"/>
</dbReference>
<sequence length="1215" mass="130651">MQKKDRKKEHQKLLSIIITLTLVLFNFSGLLGAQNVKADPIITSTAESVATTGAKSTVVTAVTATTNKTFDIVDITDFHGQLLDSTNKKPVGAALSKIVKDVKATNPDRTLIIGGGDLYQGTPVSNVLRGLPVQKVFSDMGMEVTALGNHEFDWGLETIDKTMIGASYSIVCANMYKKGTSERPYAPYKIITKDGVKIAVIGAILQDAPNIIMPALVAPYDFKDVATETNKEAKNIRDNNLADIVLLDVHDGGTSLNTTVNKLHGVDAVFGGHTHTIGDVVNKDGDNKDVPTLTASSVGKGYVDLKITVGSDKKIIAFSPKDTNWNPITVTETSKADPTAKKIVDDASATLLPIFNEVIGKDDTALTKEQVDSPYGESQLGNWMADVVKNYSKSKAEVGVVNNGGIRLSPIAKGNVTVGTIFNIMPFDNTICTVTMTGAQLKYIFEQAVKTDGVGIQISGVKFRYDSSKQSYVSAKVALDGTITPEVLGKRVQNITRESDGSIVKDTDIIKVNAPDFVATGGDSFTGFVNPTIKASLVDSHYTVRDALNDDVRANGKITAIMNNRIDNVISKISIIGTSDVHGAIYPLDYNTGLAANVGLAKVSTYVKSVRASNPNTMLIDAGDTIQGTPLSYYYDMIDTTSEYPMMKVMGAMGYDTWTLGNHEFNYGLTTLNRIIGDASKENIAVLSANTYKSDDSNYVKPYIMKSFTVNGKTTKVAVLGLTTKTIASWEDPAHYADLHFNDLVLEAQKWVPIIKAAGADVVIASIHSGIKGASDTIPENQTDAVAQEVPGIDAILCGHTHTGKTYSYTNPAGKVVPVVEPKNGDGIFSQIDLNIDAKGNYVGVDAYDVTLPATTTADPEILAIAKPYQDATLKYTNTVIGKSTAIYEGEKQLTLPSTIMELVNKVQADAAGTSLSIAAPLSLAAKVPKGDVKRQDIMGVYVFENFLFGLKMTGAQLKDWLEWSVRYYAQVAKSTDPIVKDSVLNIADYNLDQLYGATYDIDLTQPACTVDSKGKVITGNRIKNLKINGVLVNDTEVLKVAVNNYRYNGGGGFMAAAGFTPGSKATIDATFYDSAKVLGDDGQVRNIMFKYVQDKGTITPTLSNNWKISRTKVDQDASTNNIAVPTAIKLVPSKNSISISWDKVTGANGYGVYRATSSAGPYVLISAPKITKYNSTGLTSNKNYYYSIRSYKMVKGVKVNSPYSDLIRVKSLAS</sequence>
<organism evidence="4 5">
    <name type="scientific">Clostridium estertheticum</name>
    <dbReference type="NCBI Taxonomy" id="238834"/>
    <lineage>
        <taxon>Bacteria</taxon>
        <taxon>Bacillati</taxon>
        <taxon>Bacillota</taxon>
        <taxon>Clostridia</taxon>
        <taxon>Eubacteriales</taxon>
        <taxon>Clostridiaceae</taxon>
        <taxon>Clostridium</taxon>
    </lineage>
</organism>
<evidence type="ECO:0000256" key="1">
    <source>
        <dbReference type="ARBA" id="ARBA00022729"/>
    </source>
</evidence>
<dbReference type="GO" id="GO:0009166">
    <property type="term" value="P:nucleotide catabolic process"/>
    <property type="evidence" value="ECO:0007669"/>
    <property type="project" value="InterPro"/>
</dbReference>
<dbReference type="CDD" id="cd00845">
    <property type="entry name" value="MPP_UshA_N_like"/>
    <property type="match status" value="1"/>
</dbReference>
<reference evidence="4" key="1">
    <citation type="submission" date="2021-11" db="EMBL/GenBank/DDBJ databases">
        <title>Clostridia strains as spoilage organisms.</title>
        <authorList>
            <person name="Wambui J."/>
            <person name="Stevens M.J.A."/>
            <person name="Stephan R."/>
        </authorList>
    </citation>
    <scope>NUCLEOTIDE SEQUENCE</scope>
    <source>
        <strain evidence="4">CF009</strain>
    </source>
</reference>
<dbReference type="InterPro" id="IPR004843">
    <property type="entry name" value="Calcineurin-like_PHP"/>
</dbReference>
<evidence type="ECO:0000259" key="3">
    <source>
        <dbReference type="Pfam" id="PF02872"/>
    </source>
</evidence>
<dbReference type="GO" id="GO:0000166">
    <property type="term" value="F:nucleotide binding"/>
    <property type="evidence" value="ECO:0007669"/>
    <property type="project" value="InterPro"/>
</dbReference>
<dbReference type="PROSITE" id="PS00786">
    <property type="entry name" value="5_NUCLEOTIDASE_2"/>
    <property type="match status" value="1"/>
</dbReference>
<proteinExistence type="predicted"/>
<dbReference type="GO" id="GO:0016788">
    <property type="term" value="F:hydrolase activity, acting on ester bonds"/>
    <property type="evidence" value="ECO:0007669"/>
    <property type="project" value="InterPro"/>
</dbReference>
<accession>A0AA47EI40</accession>
<evidence type="ECO:0000313" key="5">
    <source>
        <dbReference type="Proteomes" id="UP001164733"/>
    </source>
</evidence>
<feature type="domain" description="Calcineurin-like phosphoesterase" evidence="2">
    <location>
        <begin position="75"/>
        <end position="275"/>
    </location>
</feature>
<dbReference type="PANTHER" id="PTHR11575:SF24">
    <property type="entry name" value="5'-NUCLEOTIDASE"/>
    <property type="match status" value="1"/>
</dbReference>
<dbReference type="EMBL" id="CP086239">
    <property type="protein sequence ID" value="WAG60371.1"/>
    <property type="molecule type" value="Genomic_DNA"/>
</dbReference>
<dbReference type="AlphaFoldDB" id="A0AA47EI40"/>
<feature type="domain" description="Calcineurin-like phosphoesterase" evidence="2">
    <location>
        <begin position="574"/>
        <end position="803"/>
    </location>
</feature>
<dbReference type="GO" id="GO:0030288">
    <property type="term" value="C:outer membrane-bounded periplasmic space"/>
    <property type="evidence" value="ECO:0007669"/>
    <property type="project" value="TreeGrafter"/>
</dbReference>
<feature type="domain" description="5'-Nucleotidase C-terminal" evidence="3">
    <location>
        <begin position="881"/>
        <end position="1057"/>
    </location>
</feature>
<dbReference type="Pfam" id="PF00149">
    <property type="entry name" value="Metallophos"/>
    <property type="match status" value="2"/>
</dbReference>
<evidence type="ECO:0000313" key="4">
    <source>
        <dbReference type="EMBL" id="WAG60371.1"/>
    </source>
</evidence>
<dbReference type="InterPro" id="IPR008334">
    <property type="entry name" value="5'-Nucleotdase_C"/>
</dbReference>
<dbReference type="Proteomes" id="UP001164733">
    <property type="component" value="Chromosome"/>
</dbReference>
<dbReference type="RefSeq" id="WP_216122698.1">
    <property type="nucleotide sequence ID" value="NZ_CP086239.1"/>
</dbReference>
<keyword evidence="1" id="KW-0732">Signal</keyword>
<name>A0AA47EI40_9CLOT</name>
<gene>
    <name evidence="4" type="ORF">LL038_23080</name>
</gene>
<evidence type="ECO:0000259" key="2">
    <source>
        <dbReference type="Pfam" id="PF00149"/>
    </source>
</evidence>
<dbReference type="InterPro" id="IPR006179">
    <property type="entry name" value="5_nucleotidase/apyrase"/>
</dbReference>
<protein>
    <submittedName>
        <fullName evidence="4">5'-nucleotidase C-terminal domain-containing protein</fullName>
    </submittedName>
</protein>
<dbReference type="InterPro" id="IPR006146">
    <property type="entry name" value="5'-Nucleotdase_CS"/>
</dbReference>
<dbReference type="Pfam" id="PF02872">
    <property type="entry name" value="5_nucleotid_C"/>
    <property type="match status" value="2"/>
</dbReference>